<feature type="compositionally biased region" description="Basic and acidic residues" evidence="8">
    <location>
        <begin position="60"/>
        <end position="70"/>
    </location>
</feature>
<dbReference type="EMBL" id="NIDE01000020">
    <property type="protein sequence ID" value="OWK34530.1"/>
    <property type="molecule type" value="Genomic_DNA"/>
</dbReference>
<keyword evidence="4" id="KW-1134">Transmembrane beta strand</keyword>
<dbReference type="GO" id="GO:0009279">
    <property type="term" value="C:cell outer membrane"/>
    <property type="evidence" value="ECO:0007669"/>
    <property type="project" value="UniProtKB-SubCell"/>
</dbReference>
<comment type="caution">
    <text evidence="9">The sequence shown here is derived from an EMBL/GenBank/DDBJ whole genome shotgun (WGS) entry which is preliminary data.</text>
</comment>
<evidence type="ECO:0000256" key="1">
    <source>
        <dbReference type="ARBA" id="ARBA00004442"/>
    </source>
</evidence>
<keyword evidence="10" id="KW-1185">Reference proteome</keyword>
<feature type="region of interest" description="Disordered" evidence="8">
    <location>
        <begin position="520"/>
        <end position="544"/>
    </location>
</feature>
<evidence type="ECO:0000256" key="2">
    <source>
        <dbReference type="ARBA" id="ARBA00007613"/>
    </source>
</evidence>
<dbReference type="PANTHER" id="PTHR30026:SF20">
    <property type="entry name" value="OUTER MEMBRANE PROTEIN TOLC"/>
    <property type="match status" value="1"/>
</dbReference>
<keyword evidence="5" id="KW-0812">Transmembrane</keyword>
<comment type="subcellular location">
    <subcellularLocation>
        <location evidence="1">Cell outer membrane</location>
    </subcellularLocation>
</comment>
<dbReference type="Gene3D" id="1.20.1600.10">
    <property type="entry name" value="Outer membrane efflux proteins (OEP)"/>
    <property type="match status" value="1"/>
</dbReference>
<dbReference type="GO" id="GO:0015562">
    <property type="term" value="F:efflux transmembrane transporter activity"/>
    <property type="evidence" value="ECO:0007669"/>
    <property type="project" value="InterPro"/>
</dbReference>
<keyword evidence="3" id="KW-0813">Transport</keyword>
<evidence type="ECO:0000256" key="6">
    <source>
        <dbReference type="ARBA" id="ARBA00023136"/>
    </source>
</evidence>
<evidence type="ECO:0000313" key="10">
    <source>
        <dbReference type="Proteomes" id="UP000214646"/>
    </source>
</evidence>
<dbReference type="PROSITE" id="PS51257">
    <property type="entry name" value="PROKAR_LIPOPROTEIN"/>
    <property type="match status" value="1"/>
</dbReference>
<dbReference type="GO" id="GO:0015288">
    <property type="term" value="F:porin activity"/>
    <property type="evidence" value="ECO:0007669"/>
    <property type="project" value="TreeGrafter"/>
</dbReference>
<keyword evidence="6" id="KW-0472">Membrane</keyword>
<dbReference type="GO" id="GO:1990281">
    <property type="term" value="C:efflux pump complex"/>
    <property type="evidence" value="ECO:0007669"/>
    <property type="project" value="TreeGrafter"/>
</dbReference>
<feature type="compositionally biased region" description="Low complexity" evidence="8">
    <location>
        <begin position="526"/>
        <end position="544"/>
    </location>
</feature>
<sequence length="544" mass="58706">MDVTSRGLSLTVAAAWLAGAGCASRQVVPATADAPASPAAAQTQTSPPTPESVLPPISQVKHEALQERPIPKNGQPTPNKSDDTETAPTPKKSNSPEAAPKSLLNDDKPGAAAKPAVGLTLDQAINFCLLNDPKIRAGFEAINQASADALTASLKPNPILFTDIQLLPLTRPFTVQDQGGPPQYDFQVSYPIDWYLFGKRAAAMASAALGVKQSEADYADLIRQRVTQAALAYYDLLEGRALLALAHQDVENLRTVEEASRKAVEAGGRPTVELSRVRLDLLKSLQAVRDAEVVVGTARAKLRALLGRADAAPTFELSDTLDRTFVGDPPDVEEAIELAKANRPDLRSLRVQIDKARADMDVERRKAYPDVTPQIGYTRQFQRQAIGFPDANSYMTSLTMSLPIYNRNQGNRAKAQSVYTQNILQLQSGEVDLRAELEQVSLEYRAAYQTARAVAQEQLQLAGQVRDSIVKAYAAGGRPLLDVLDAQRNYRDTYRLYISSRASYWRAVYRFHSAIGGEVTPNARQPAQSPAGGAGGATAAPVGP</sequence>
<dbReference type="AlphaFoldDB" id="A0A225CYS1"/>
<gene>
    <name evidence="9" type="ORF">FRUB_10501</name>
</gene>
<feature type="region of interest" description="Disordered" evidence="8">
    <location>
        <begin position="33"/>
        <end position="109"/>
    </location>
</feature>
<accession>A0A225CYS1</accession>
<feature type="compositionally biased region" description="Low complexity" evidence="8">
    <location>
        <begin position="33"/>
        <end position="46"/>
    </location>
</feature>
<evidence type="ECO:0000256" key="7">
    <source>
        <dbReference type="ARBA" id="ARBA00023237"/>
    </source>
</evidence>
<evidence type="ECO:0000313" key="9">
    <source>
        <dbReference type="EMBL" id="OWK34530.1"/>
    </source>
</evidence>
<dbReference type="Proteomes" id="UP000214646">
    <property type="component" value="Unassembled WGS sequence"/>
</dbReference>
<evidence type="ECO:0000256" key="3">
    <source>
        <dbReference type="ARBA" id="ARBA00022448"/>
    </source>
</evidence>
<reference evidence="10" key="1">
    <citation type="submission" date="2017-06" db="EMBL/GenBank/DDBJ databases">
        <title>Genome analysis of Fimbriiglobus ruber SP5, the first member of the order Planctomycetales with confirmed chitinolytic capability.</title>
        <authorList>
            <person name="Ravin N.V."/>
            <person name="Rakitin A.L."/>
            <person name="Ivanova A.A."/>
            <person name="Beletsky A.V."/>
            <person name="Kulichevskaya I.S."/>
            <person name="Mardanov A.V."/>
            <person name="Dedysh S.N."/>
        </authorList>
    </citation>
    <scope>NUCLEOTIDE SEQUENCE [LARGE SCALE GENOMIC DNA]</scope>
    <source>
        <strain evidence="10">SP5</strain>
    </source>
</reference>
<keyword evidence="7" id="KW-0998">Cell outer membrane</keyword>
<dbReference type="InterPro" id="IPR051906">
    <property type="entry name" value="TolC-like"/>
</dbReference>
<dbReference type="InterPro" id="IPR003423">
    <property type="entry name" value="OMP_efflux"/>
</dbReference>
<protein>
    <submittedName>
        <fullName evidence="9">Heavy metal RND efflux outer membrane protein, CzcC family</fullName>
    </submittedName>
</protein>
<dbReference type="Pfam" id="PF02321">
    <property type="entry name" value="OEP"/>
    <property type="match status" value="2"/>
</dbReference>
<evidence type="ECO:0000256" key="4">
    <source>
        <dbReference type="ARBA" id="ARBA00022452"/>
    </source>
</evidence>
<name>A0A225CYS1_9BACT</name>
<organism evidence="9 10">
    <name type="scientific">Fimbriiglobus ruber</name>
    <dbReference type="NCBI Taxonomy" id="1908690"/>
    <lineage>
        <taxon>Bacteria</taxon>
        <taxon>Pseudomonadati</taxon>
        <taxon>Planctomycetota</taxon>
        <taxon>Planctomycetia</taxon>
        <taxon>Gemmatales</taxon>
        <taxon>Gemmataceae</taxon>
        <taxon>Fimbriiglobus</taxon>
    </lineage>
</organism>
<evidence type="ECO:0000256" key="5">
    <source>
        <dbReference type="ARBA" id="ARBA00022692"/>
    </source>
</evidence>
<dbReference type="PANTHER" id="PTHR30026">
    <property type="entry name" value="OUTER MEMBRANE PROTEIN TOLC"/>
    <property type="match status" value="1"/>
</dbReference>
<comment type="similarity">
    <text evidence="2">Belongs to the outer membrane factor (OMF) (TC 1.B.17) family.</text>
</comment>
<evidence type="ECO:0000256" key="8">
    <source>
        <dbReference type="SAM" id="MobiDB-lite"/>
    </source>
</evidence>
<dbReference type="SUPFAM" id="SSF56954">
    <property type="entry name" value="Outer membrane efflux proteins (OEP)"/>
    <property type="match status" value="1"/>
</dbReference>
<proteinExistence type="inferred from homology"/>